<keyword evidence="3" id="KW-1185">Reference proteome</keyword>
<dbReference type="Pfam" id="PF06296">
    <property type="entry name" value="RelE"/>
    <property type="match status" value="1"/>
</dbReference>
<evidence type="ECO:0000313" key="3">
    <source>
        <dbReference type="Proteomes" id="UP000654604"/>
    </source>
</evidence>
<keyword evidence="1" id="KW-1277">Toxin-antitoxin system</keyword>
<dbReference type="NCBIfam" id="TIGR02385">
    <property type="entry name" value="RelE_StbE"/>
    <property type="match status" value="1"/>
</dbReference>
<dbReference type="InterPro" id="IPR007712">
    <property type="entry name" value="RelE/ParE_toxin"/>
</dbReference>
<name>A0ABR9V7E4_9CHRO</name>
<dbReference type="InterPro" id="IPR035093">
    <property type="entry name" value="RelE/ParE_toxin_dom_sf"/>
</dbReference>
<evidence type="ECO:0000313" key="2">
    <source>
        <dbReference type="EMBL" id="MBE9223787.1"/>
    </source>
</evidence>
<dbReference type="InterPro" id="IPR009387">
    <property type="entry name" value="HigB-2"/>
</dbReference>
<dbReference type="Gene3D" id="3.30.2310.20">
    <property type="entry name" value="RelE-like"/>
    <property type="match status" value="1"/>
</dbReference>
<organism evidence="2 3">
    <name type="scientific">Cyanobacterium stanieri LEGE 03274</name>
    <dbReference type="NCBI Taxonomy" id="1828756"/>
    <lineage>
        <taxon>Bacteria</taxon>
        <taxon>Bacillati</taxon>
        <taxon>Cyanobacteriota</taxon>
        <taxon>Cyanophyceae</taxon>
        <taxon>Oscillatoriophycideae</taxon>
        <taxon>Chroococcales</taxon>
        <taxon>Geminocystaceae</taxon>
        <taxon>Cyanobacterium</taxon>
    </lineage>
</organism>
<gene>
    <name evidence="2" type="ORF">IQ215_13880</name>
</gene>
<proteinExistence type="predicted"/>
<dbReference type="Proteomes" id="UP000654604">
    <property type="component" value="Unassembled WGS sequence"/>
</dbReference>
<dbReference type="SUPFAM" id="SSF143011">
    <property type="entry name" value="RelE-like"/>
    <property type="match status" value="1"/>
</dbReference>
<dbReference type="EMBL" id="JADEWC010000048">
    <property type="protein sequence ID" value="MBE9223787.1"/>
    <property type="molecule type" value="Genomic_DNA"/>
</dbReference>
<sequence length="110" mass="12606">MKEIKFTEPFKSRLKKLKKRYRQIKQDIQPLINELQEGKLIGNQITGVSQIIYKARAKNSDIPTGKSGGYRLIYQVVSGEIILLLIIYAKSDQNNISASEIEKIVKEINQ</sequence>
<reference evidence="2 3" key="1">
    <citation type="submission" date="2020-10" db="EMBL/GenBank/DDBJ databases">
        <authorList>
            <person name="Castelo-Branco R."/>
            <person name="Eusebio N."/>
            <person name="Adriana R."/>
            <person name="Vieira A."/>
            <person name="Brugerolle De Fraissinette N."/>
            <person name="Rezende De Castro R."/>
            <person name="Schneider M.P."/>
            <person name="Vasconcelos V."/>
            <person name="Leao P.N."/>
        </authorList>
    </citation>
    <scope>NUCLEOTIDE SEQUENCE [LARGE SCALE GENOMIC DNA]</scope>
    <source>
        <strain evidence="2 3">LEGE 03274</strain>
    </source>
</reference>
<protein>
    <submittedName>
        <fullName evidence="2">Type II toxin-antitoxin system mRNA interferase toxin, RelE/StbE family</fullName>
    </submittedName>
</protein>
<comment type="caution">
    <text evidence="2">The sequence shown here is derived from an EMBL/GenBank/DDBJ whole genome shotgun (WGS) entry which is preliminary data.</text>
</comment>
<dbReference type="RefSeq" id="WP_193802005.1">
    <property type="nucleotide sequence ID" value="NZ_JADEWC010000048.1"/>
</dbReference>
<evidence type="ECO:0000256" key="1">
    <source>
        <dbReference type="ARBA" id="ARBA00022649"/>
    </source>
</evidence>
<accession>A0ABR9V7E4</accession>